<evidence type="ECO:0000256" key="12">
    <source>
        <dbReference type="ARBA" id="ARBA00023180"/>
    </source>
</evidence>
<feature type="domain" description="Dipeptidylpeptidase IV N-terminal" evidence="14">
    <location>
        <begin position="55"/>
        <end position="436"/>
    </location>
</feature>
<dbReference type="Gene3D" id="2.140.10.30">
    <property type="entry name" value="Dipeptidylpeptidase IV, N-terminal domain"/>
    <property type="match status" value="1"/>
</dbReference>
<evidence type="ECO:0000256" key="6">
    <source>
        <dbReference type="ARBA" id="ARBA00022692"/>
    </source>
</evidence>
<comment type="subcellular location">
    <subcellularLocation>
        <location evidence="1">Vacuole membrane</location>
        <topology evidence="1">Single-pass type II membrane protein</topology>
    </subcellularLocation>
</comment>
<dbReference type="PANTHER" id="PTHR11731:SF200">
    <property type="entry name" value="DIPEPTIDYL PEPTIDASE 10, ISOFORM B"/>
    <property type="match status" value="1"/>
</dbReference>
<keyword evidence="11" id="KW-0472">Membrane</keyword>
<dbReference type="GO" id="GO:0005886">
    <property type="term" value="C:plasma membrane"/>
    <property type="evidence" value="ECO:0007669"/>
    <property type="project" value="TreeGrafter"/>
</dbReference>
<dbReference type="AlphaFoldDB" id="A0AA39KAK4"/>
<dbReference type="FunFam" id="3.40.50.1820:FF:000003">
    <property type="entry name" value="Dipeptidyl peptidase 4"/>
    <property type="match status" value="1"/>
</dbReference>
<dbReference type="GO" id="GO:0004252">
    <property type="term" value="F:serine-type endopeptidase activity"/>
    <property type="evidence" value="ECO:0007669"/>
    <property type="project" value="InterPro"/>
</dbReference>
<keyword evidence="8" id="KW-0720">Serine protease</keyword>
<reference evidence="15" key="1">
    <citation type="submission" date="2023-06" db="EMBL/GenBank/DDBJ databases">
        <authorList>
            <consortium name="Lawrence Berkeley National Laboratory"/>
            <person name="Ahrendt S."/>
            <person name="Sahu N."/>
            <person name="Indic B."/>
            <person name="Wong-Bajracharya J."/>
            <person name="Merenyi Z."/>
            <person name="Ke H.-M."/>
            <person name="Monk M."/>
            <person name="Kocsube S."/>
            <person name="Drula E."/>
            <person name="Lipzen A."/>
            <person name="Balint B."/>
            <person name="Henrissat B."/>
            <person name="Andreopoulos B."/>
            <person name="Martin F.M."/>
            <person name="Harder C.B."/>
            <person name="Rigling D."/>
            <person name="Ford K.L."/>
            <person name="Foster G.D."/>
            <person name="Pangilinan J."/>
            <person name="Papanicolaou A."/>
            <person name="Barry K."/>
            <person name="LaButti K."/>
            <person name="Viragh M."/>
            <person name="Koriabine M."/>
            <person name="Yan M."/>
            <person name="Riley R."/>
            <person name="Champramary S."/>
            <person name="Plett K.L."/>
            <person name="Tsai I.J."/>
            <person name="Slot J."/>
            <person name="Sipos G."/>
            <person name="Plett J."/>
            <person name="Nagy L.G."/>
            <person name="Grigoriev I.V."/>
        </authorList>
    </citation>
    <scope>NUCLEOTIDE SEQUENCE</scope>
    <source>
        <strain evidence="15">CCBAS 213</strain>
    </source>
</reference>
<dbReference type="InterPro" id="IPR029058">
    <property type="entry name" value="AB_hydrolase_fold"/>
</dbReference>
<dbReference type="GO" id="GO:0006508">
    <property type="term" value="P:proteolysis"/>
    <property type="evidence" value="ECO:0007669"/>
    <property type="project" value="UniProtKB-KW"/>
</dbReference>
<keyword evidence="7" id="KW-0378">Hydrolase</keyword>
<evidence type="ECO:0000256" key="9">
    <source>
        <dbReference type="ARBA" id="ARBA00022968"/>
    </source>
</evidence>
<keyword evidence="12" id="KW-0325">Glycoprotein</keyword>
<dbReference type="InterPro" id="IPR001375">
    <property type="entry name" value="Peptidase_S9_cat"/>
</dbReference>
<dbReference type="EMBL" id="JAUEPS010000021">
    <property type="protein sequence ID" value="KAK0457452.1"/>
    <property type="molecule type" value="Genomic_DNA"/>
</dbReference>
<evidence type="ECO:0000256" key="5">
    <source>
        <dbReference type="ARBA" id="ARBA00022670"/>
    </source>
</evidence>
<dbReference type="InterPro" id="IPR002469">
    <property type="entry name" value="Peptidase_S9B_N"/>
</dbReference>
<sequence>LFPPNTDDGVFLILDQGEIKAVDLNTNASTALVRLKSIRDEFGQEKLAFYGIRLSSDMKYLLIQTDYRKRGRRSSLGNYYIHSRDDNSTWPLVPPDHTDPQTSYATWSPTGHSIAFVKSNDVYILPSPGAETTPVRLTSTGSTTLFNGIPDWAYEEAIFSSGHALWWSPTSSKLAYLSFDETDVPVYTFPVNNPTEDPTASLPYPKQVGIHYPKPGFPNPRVQLWVWDAATRLSQELDLVSEGSGVVQEVAWVGEEMLLVKFVNRSADEGRVVLFDLTEGSQMEGQIVRKLGRGGEEGDNGWIKSSQDAYRLPSDWSIDSSGSAYLDIVPNKDGWNHIALFDPANASEPVWLTGGEWEVMDGINGVDVKRGVVFFTATSPSSTDRNVYSVSLPTNRQSGGKIKALTDTTTPAHYSADFSPKAGWYLLKYHGPDVPWQKIVKSDETGFGFVTEQNDDLKNVIRLYEAPTVLHSKIEVDGYEMNVKEFRPPNMDESGETKYAVLFHVYGGPDSQSVHKKFERGWNEYLACTMRYVVVIVDGRGTGAKGRAMRNVVKGRLGRWETEDQIAAAKIWAMKKYVDPRRIGICGWSYGGFLSAKVIEANAGVHTLAMSIAPVTDWRLYSSIWTERFMNELSSNPEGYANASISNVKGWHGVDYLLAHGSADDNVHVGNSMRLQSMLAAEGIKSARFMTFPDSDHSMSRWGGTKGIYEYMTNFLEEKWGKDGKRKGQAFGITKDLRWV</sequence>
<dbReference type="SUPFAM" id="SSF53474">
    <property type="entry name" value="alpha/beta-Hydrolases"/>
    <property type="match status" value="1"/>
</dbReference>
<evidence type="ECO:0000313" key="15">
    <source>
        <dbReference type="EMBL" id="KAK0457452.1"/>
    </source>
</evidence>
<keyword evidence="3" id="KW-0031">Aminopeptidase</keyword>
<evidence type="ECO:0000259" key="13">
    <source>
        <dbReference type="Pfam" id="PF00326"/>
    </source>
</evidence>
<dbReference type="PANTHER" id="PTHR11731">
    <property type="entry name" value="PROTEASE FAMILY S9B,C DIPEPTIDYL-PEPTIDASE IV-RELATED"/>
    <property type="match status" value="1"/>
</dbReference>
<feature type="domain" description="Peptidase S9 prolyl oligopeptidase catalytic" evidence="13">
    <location>
        <begin position="522"/>
        <end position="721"/>
    </location>
</feature>
<keyword evidence="16" id="KW-1185">Reference proteome</keyword>
<dbReference type="Gene3D" id="3.40.50.1820">
    <property type="entry name" value="alpha/beta hydrolase"/>
    <property type="match status" value="1"/>
</dbReference>
<organism evidence="15 16">
    <name type="scientific">Armillaria tabescens</name>
    <name type="common">Ringless honey mushroom</name>
    <name type="synonym">Agaricus tabescens</name>
    <dbReference type="NCBI Taxonomy" id="1929756"/>
    <lineage>
        <taxon>Eukaryota</taxon>
        <taxon>Fungi</taxon>
        <taxon>Dikarya</taxon>
        <taxon>Basidiomycota</taxon>
        <taxon>Agaricomycotina</taxon>
        <taxon>Agaricomycetes</taxon>
        <taxon>Agaricomycetidae</taxon>
        <taxon>Agaricales</taxon>
        <taxon>Marasmiineae</taxon>
        <taxon>Physalacriaceae</taxon>
        <taxon>Desarmillaria</taxon>
    </lineage>
</organism>
<dbReference type="GeneID" id="85362855"/>
<evidence type="ECO:0000256" key="7">
    <source>
        <dbReference type="ARBA" id="ARBA00022801"/>
    </source>
</evidence>
<evidence type="ECO:0000259" key="14">
    <source>
        <dbReference type="Pfam" id="PF00930"/>
    </source>
</evidence>
<dbReference type="RefSeq" id="XP_060329764.1">
    <property type="nucleotide sequence ID" value="XM_060479307.1"/>
</dbReference>
<dbReference type="Pfam" id="PF00326">
    <property type="entry name" value="Peptidase_S9"/>
    <property type="match status" value="1"/>
</dbReference>
<comment type="similarity">
    <text evidence="2">Belongs to the peptidase S9B family.</text>
</comment>
<dbReference type="PROSITE" id="PS00708">
    <property type="entry name" value="PRO_ENDOPEP_SER"/>
    <property type="match status" value="1"/>
</dbReference>
<dbReference type="Pfam" id="PF00930">
    <property type="entry name" value="DPPIV_N"/>
    <property type="match status" value="1"/>
</dbReference>
<accession>A0AA39KAK4</accession>
<evidence type="ECO:0000256" key="1">
    <source>
        <dbReference type="ARBA" id="ARBA00004576"/>
    </source>
</evidence>
<keyword evidence="10" id="KW-1133">Transmembrane helix</keyword>
<keyword evidence="4" id="KW-0926">Vacuole</keyword>
<dbReference type="SUPFAM" id="SSF82171">
    <property type="entry name" value="DPP6 N-terminal domain-like"/>
    <property type="match status" value="1"/>
</dbReference>
<evidence type="ECO:0000256" key="8">
    <source>
        <dbReference type="ARBA" id="ARBA00022825"/>
    </source>
</evidence>
<keyword evidence="6" id="KW-0812">Transmembrane</keyword>
<evidence type="ECO:0000256" key="10">
    <source>
        <dbReference type="ARBA" id="ARBA00022989"/>
    </source>
</evidence>
<gene>
    <name evidence="15" type="ORF">EV420DRAFT_1688535</name>
</gene>
<name>A0AA39KAK4_ARMTA</name>
<proteinExistence type="inferred from homology"/>
<dbReference type="GO" id="GO:0008239">
    <property type="term" value="F:dipeptidyl-peptidase activity"/>
    <property type="evidence" value="ECO:0007669"/>
    <property type="project" value="TreeGrafter"/>
</dbReference>
<evidence type="ECO:0000256" key="4">
    <source>
        <dbReference type="ARBA" id="ARBA00022554"/>
    </source>
</evidence>
<protein>
    <submittedName>
        <fullName evidence="15">Dipeptidyl peptidase IV N-terminal region-domain-containing protein</fullName>
    </submittedName>
</protein>
<evidence type="ECO:0000313" key="16">
    <source>
        <dbReference type="Proteomes" id="UP001175211"/>
    </source>
</evidence>
<evidence type="ECO:0000256" key="3">
    <source>
        <dbReference type="ARBA" id="ARBA00022438"/>
    </source>
</evidence>
<feature type="non-terminal residue" evidence="15">
    <location>
        <position position="740"/>
    </location>
</feature>
<evidence type="ECO:0000256" key="11">
    <source>
        <dbReference type="ARBA" id="ARBA00023136"/>
    </source>
</evidence>
<dbReference type="GO" id="GO:0004177">
    <property type="term" value="F:aminopeptidase activity"/>
    <property type="evidence" value="ECO:0007669"/>
    <property type="project" value="UniProtKB-KW"/>
</dbReference>
<dbReference type="GO" id="GO:0005774">
    <property type="term" value="C:vacuolar membrane"/>
    <property type="evidence" value="ECO:0007669"/>
    <property type="project" value="UniProtKB-SubCell"/>
</dbReference>
<evidence type="ECO:0000256" key="2">
    <source>
        <dbReference type="ARBA" id="ARBA00006150"/>
    </source>
</evidence>
<keyword evidence="5" id="KW-0645">Protease</keyword>
<dbReference type="InterPro" id="IPR002471">
    <property type="entry name" value="Pept_S9_AS"/>
</dbReference>
<dbReference type="InterPro" id="IPR050278">
    <property type="entry name" value="Serine_Prot_S9B/DPPIV"/>
</dbReference>
<dbReference type="Proteomes" id="UP001175211">
    <property type="component" value="Unassembled WGS sequence"/>
</dbReference>
<keyword evidence="9" id="KW-0735">Signal-anchor</keyword>
<comment type="caution">
    <text evidence="15">The sequence shown here is derived from an EMBL/GenBank/DDBJ whole genome shotgun (WGS) entry which is preliminary data.</text>
</comment>